<organism evidence="5 6">
    <name type="scientific">Clostridium rhizosphaerae</name>
    <dbReference type="NCBI Taxonomy" id="2803861"/>
    <lineage>
        <taxon>Bacteria</taxon>
        <taxon>Bacillati</taxon>
        <taxon>Bacillota</taxon>
        <taxon>Clostridia</taxon>
        <taxon>Eubacteriales</taxon>
        <taxon>Clostridiaceae</taxon>
        <taxon>Clostridium</taxon>
    </lineage>
</organism>
<dbReference type="SMART" id="SM00028">
    <property type="entry name" value="TPR"/>
    <property type="match status" value="6"/>
</dbReference>
<keyword evidence="4" id="KW-0472">Membrane</keyword>
<dbReference type="InterPro" id="IPR051012">
    <property type="entry name" value="CellSynth/LPSAsmb/PSIAsmb"/>
</dbReference>
<sequence>MIDIKKFKDAFSKDKLPKFDIHKKIINKLNKENMTRLVEQIKKYLDKDNIKNKFERFKIKYKENAKAYTAFLALGIIIVVSFGISVNNNHKKAIAEDLSKKYAIAANQAEEYYYNGQYDKAIVEYGKLMEKDAKEGLWDAKIAEIYSVKGDIQKSNEYIQKAKELGSKNSQVLNSVIFTEFMNKDYKTALSYGEEALKQFPKDKSLIKTMFTVYMSNNLMDKAKEIVSGYPVDTKSAYDTAEYSRMLMIDGQWEQGYKELRAAWDIDKDEYKVYDILAQMSVYNKDSLLESISTMAEKNPNDLAYKMWLAKIYSLSDATADQAVSLVDSLKQYNLGKIEIKLIEAAALQNLKKNDKADELIKKVIDENKDDYRVLHTAGWYYLNKMNFTNAEKYCRESIIKNKNYPDNYGFLMPEILKAQGKTIEAEPYFRTALSMEPYNYNITLTVANYYWYTTKNIDKAMENFKIAEFVKPDEPEIKYNMALINLSNKKYDEAVNLLKQCIKLSDSTAKYHRTLGTVYLQNKKTEDAIKEIRYAYAADQDDIMTLNNAGCYYISQDTNLEKGEYNLRKAQEGINDLTDKYTADTIRSNYKKAKDLLDKYNSGTGNETLKMPDFVLFY</sequence>
<keyword evidence="2 3" id="KW-0802">TPR repeat</keyword>
<proteinExistence type="predicted"/>
<dbReference type="Proteomes" id="UP000632377">
    <property type="component" value="Unassembled WGS sequence"/>
</dbReference>
<evidence type="ECO:0000256" key="2">
    <source>
        <dbReference type="ARBA" id="ARBA00022803"/>
    </source>
</evidence>
<evidence type="ECO:0000313" key="6">
    <source>
        <dbReference type="Proteomes" id="UP000632377"/>
    </source>
</evidence>
<keyword evidence="4" id="KW-1133">Transmembrane helix</keyword>
<gene>
    <name evidence="5" type="ORF">JK636_12875</name>
</gene>
<evidence type="ECO:0000256" key="1">
    <source>
        <dbReference type="ARBA" id="ARBA00022737"/>
    </source>
</evidence>
<dbReference type="InterPro" id="IPR019734">
    <property type="entry name" value="TPR_rpt"/>
</dbReference>
<comment type="caution">
    <text evidence="5">The sequence shown here is derived from an EMBL/GenBank/DDBJ whole genome shotgun (WGS) entry which is preliminary data.</text>
</comment>
<evidence type="ECO:0000256" key="4">
    <source>
        <dbReference type="SAM" id="Phobius"/>
    </source>
</evidence>
<evidence type="ECO:0000256" key="3">
    <source>
        <dbReference type="PROSITE-ProRule" id="PRU00339"/>
    </source>
</evidence>
<protein>
    <submittedName>
        <fullName evidence="5">Tetratricopeptide repeat protein</fullName>
    </submittedName>
</protein>
<dbReference type="InterPro" id="IPR011990">
    <property type="entry name" value="TPR-like_helical_dom_sf"/>
</dbReference>
<accession>A0ABS1TE76</accession>
<evidence type="ECO:0000313" key="5">
    <source>
        <dbReference type="EMBL" id="MBL4936649.1"/>
    </source>
</evidence>
<keyword evidence="1" id="KW-0677">Repeat</keyword>
<dbReference type="PANTHER" id="PTHR45586:SF1">
    <property type="entry name" value="LIPOPOLYSACCHARIDE ASSEMBLY PROTEIN B"/>
    <property type="match status" value="1"/>
</dbReference>
<reference evidence="5 6" key="1">
    <citation type="submission" date="2021-01" db="EMBL/GenBank/DDBJ databases">
        <title>Genome public.</title>
        <authorList>
            <person name="Liu C."/>
            <person name="Sun Q."/>
        </authorList>
    </citation>
    <scope>NUCLEOTIDE SEQUENCE [LARGE SCALE GENOMIC DNA]</scope>
    <source>
        <strain evidence="5 6">YIM B02515</strain>
    </source>
</reference>
<feature type="repeat" description="TPR" evidence="3">
    <location>
        <begin position="510"/>
        <end position="543"/>
    </location>
</feature>
<dbReference type="PANTHER" id="PTHR45586">
    <property type="entry name" value="TPR REPEAT-CONTAINING PROTEIN PA4667"/>
    <property type="match status" value="1"/>
</dbReference>
<dbReference type="RefSeq" id="WP_202749410.1">
    <property type="nucleotide sequence ID" value="NZ_JAESWC010000008.1"/>
</dbReference>
<keyword evidence="6" id="KW-1185">Reference proteome</keyword>
<feature type="transmembrane region" description="Helical" evidence="4">
    <location>
        <begin position="67"/>
        <end position="86"/>
    </location>
</feature>
<dbReference type="PROSITE" id="PS50005">
    <property type="entry name" value="TPR"/>
    <property type="match status" value="1"/>
</dbReference>
<dbReference type="Pfam" id="PF13432">
    <property type="entry name" value="TPR_16"/>
    <property type="match status" value="1"/>
</dbReference>
<name>A0ABS1TE76_9CLOT</name>
<dbReference type="SUPFAM" id="SSF48452">
    <property type="entry name" value="TPR-like"/>
    <property type="match status" value="3"/>
</dbReference>
<keyword evidence="4" id="KW-0812">Transmembrane</keyword>
<dbReference type="Gene3D" id="1.25.40.10">
    <property type="entry name" value="Tetratricopeptide repeat domain"/>
    <property type="match status" value="2"/>
</dbReference>
<dbReference type="EMBL" id="JAESWC010000008">
    <property type="protein sequence ID" value="MBL4936649.1"/>
    <property type="molecule type" value="Genomic_DNA"/>
</dbReference>